<name>A0AAW5PJ83_9GAMM</name>
<reference evidence="4" key="1">
    <citation type="submission" date="2022-08" db="EMBL/GenBank/DDBJ databases">
        <title>Genomic analyses of the natural microbiome of Caenorhabditis elegans.</title>
        <authorList>
            <person name="Samuel B."/>
        </authorList>
    </citation>
    <scope>NUCLEOTIDE SEQUENCE</scope>
    <source>
        <strain evidence="4">BIGb0277</strain>
    </source>
</reference>
<dbReference type="EMBL" id="JANUEK010000006">
    <property type="protein sequence ID" value="MCS4280543.1"/>
    <property type="molecule type" value="Genomic_DNA"/>
</dbReference>
<gene>
    <name evidence="4" type="ORF">M2412_002537</name>
</gene>
<evidence type="ECO:0000259" key="3">
    <source>
        <dbReference type="Pfam" id="PF08386"/>
    </source>
</evidence>
<evidence type="ECO:0000259" key="2">
    <source>
        <dbReference type="Pfam" id="PF00561"/>
    </source>
</evidence>
<sequence>MSTVSPCLLPSSSSGRCLRVMRLAALCLALVGASPVLARDASAPLVFTPYAFETQKHGTIDAEAGYLEVPRRHADPNGPRMRLRVVRLPAIGGDGNAAPVVYLAGGPGGSGIGTGRGPRWPVFDQVRRETDVLLLDQRGAGESEPPPACTHKHTFDDAQPLQHDAALAALRKVAARCVAYWREAGVDLGAYTTAESAGDLEDLRRALKVPKISLWGMSYGTHLALATVRLHGAGLDRVVLMGTEGPDDTLKLPLSADALLTELSVLAKGAGFDDLTGSATRVLAALREQPRQGRSVMHGGKPVMIGAYDAQLAISACLGRRMTQQWLPLILRDAENGDYDLLAAMVLLLRSEHGSYGAMSLAMDVASGQTPQRRALAEAQARESLFGDALNFPFPALGDGLGLVDLGDAFRGPLRSKVPVLFISGTLDGRTPPANAEALRPGFSDSRTLRVRGASHDNELWLGNPAIAAGITDFLAGRPVGDAELDVGAPVFARSKSDLVDPRGR</sequence>
<organism evidence="4 5">
    <name type="scientific">Stenotrophomonas rhizophila</name>
    <dbReference type="NCBI Taxonomy" id="216778"/>
    <lineage>
        <taxon>Bacteria</taxon>
        <taxon>Pseudomonadati</taxon>
        <taxon>Pseudomonadota</taxon>
        <taxon>Gammaproteobacteria</taxon>
        <taxon>Lysobacterales</taxon>
        <taxon>Lysobacteraceae</taxon>
        <taxon>Stenotrophomonas</taxon>
    </lineage>
</organism>
<dbReference type="Proteomes" id="UP001320691">
    <property type="component" value="Unassembled WGS sequence"/>
</dbReference>
<accession>A0AAW5PJ83</accession>
<feature type="chain" id="PRO_5043711626" evidence="1">
    <location>
        <begin position="39"/>
        <end position="505"/>
    </location>
</feature>
<dbReference type="GO" id="GO:0016020">
    <property type="term" value="C:membrane"/>
    <property type="evidence" value="ECO:0007669"/>
    <property type="project" value="TreeGrafter"/>
</dbReference>
<evidence type="ECO:0000313" key="4">
    <source>
        <dbReference type="EMBL" id="MCS4280543.1"/>
    </source>
</evidence>
<dbReference type="PANTHER" id="PTHR43798">
    <property type="entry name" value="MONOACYLGLYCEROL LIPASE"/>
    <property type="match status" value="1"/>
</dbReference>
<dbReference type="InterPro" id="IPR000073">
    <property type="entry name" value="AB_hydrolase_1"/>
</dbReference>
<dbReference type="PANTHER" id="PTHR43798:SF27">
    <property type="entry name" value="HYDROLASE ALPHA_BETA HYDROLASE FOLD FAMILY"/>
    <property type="match status" value="1"/>
</dbReference>
<evidence type="ECO:0000256" key="1">
    <source>
        <dbReference type="SAM" id="SignalP"/>
    </source>
</evidence>
<keyword evidence="1" id="KW-0732">Signal</keyword>
<dbReference type="Gene3D" id="3.40.50.1820">
    <property type="entry name" value="alpha/beta hydrolase"/>
    <property type="match status" value="1"/>
</dbReference>
<feature type="signal peptide" evidence="1">
    <location>
        <begin position="1"/>
        <end position="38"/>
    </location>
</feature>
<dbReference type="RefSeq" id="WP_259261219.1">
    <property type="nucleotide sequence ID" value="NZ_JANUEK010000006.1"/>
</dbReference>
<protein>
    <submittedName>
        <fullName evidence="4">Pimeloyl-ACP methyl ester carboxylesterase</fullName>
    </submittedName>
</protein>
<proteinExistence type="predicted"/>
<evidence type="ECO:0000313" key="5">
    <source>
        <dbReference type="Proteomes" id="UP001320691"/>
    </source>
</evidence>
<feature type="domain" description="AB hydrolase-1" evidence="2">
    <location>
        <begin position="99"/>
        <end position="249"/>
    </location>
</feature>
<dbReference type="InterPro" id="IPR050266">
    <property type="entry name" value="AB_hydrolase_sf"/>
</dbReference>
<dbReference type="AlphaFoldDB" id="A0AAW5PJ83"/>
<dbReference type="Pfam" id="PF08386">
    <property type="entry name" value="Abhydrolase_4"/>
    <property type="match status" value="1"/>
</dbReference>
<dbReference type="InterPro" id="IPR029058">
    <property type="entry name" value="AB_hydrolase_fold"/>
</dbReference>
<dbReference type="Pfam" id="PF00561">
    <property type="entry name" value="Abhydrolase_1"/>
    <property type="match status" value="1"/>
</dbReference>
<dbReference type="InterPro" id="IPR013595">
    <property type="entry name" value="Pept_S33_TAP-like_C"/>
</dbReference>
<feature type="domain" description="Peptidase S33 tripeptidyl aminopeptidase-like C-terminal" evidence="3">
    <location>
        <begin position="415"/>
        <end position="476"/>
    </location>
</feature>
<comment type="caution">
    <text evidence="4">The sequence shown here is derived from an EMBL/GenBank/DDBJ whole genome shotgun (WGS) entry which is preliminary data.</text>
</comment>
<dbReference type="SUPFAM" id="SSF53474">
    <property type="entry name" value="alpha/beta-Hydrolases"/>
    <property type="match status" value="1"/>
</dbReference>